<dbReference type="Proteomes" id="UP001140510">
    <property type="component" value="Unassembled WGS sequence"/>
</dbReference>
<feature type="compositionally biased region" description="Polar residues" evidence="1">
    <location>
        <begin position="167"/>
        <end position="187"/>
    </location>
</feature>
<accession>A0A9W9D4L6</accession>
<evidence type="ECO:0000256" key="2">
    <source>
        <dbReference type="SAM" id="SignalP"/>
    </source>
</evidence>
<feature type="signal peptide" evidence="2">
    <location>
        <begin position="1"/>
        <end position="20"/>
    </location>
</feature>
<evidence type="ECO:0000256" key="1">
    <source>
        <dbReference type="SAM" id="MobiDB-lite"/>
    </source>
</evidence>
<feature type="compositionally biased region" description="Basic and acidic residues" evidence="1">
    <location>
        <begin position="129"/>
        <end position="152"/>
    </location>
</feature>
<dbReference type="EMBL" id="JAPEVA010000088">
    <property type="protein sequence ID" value="KAJ4400485.1"/>
    <property type="molecule type" value="Genomic_DNA"/>
</dbReference>
<reference evidence="3" key="1">
    <citation type="submission" date="2022-10" db="EMBL/GenBank/DDBJ databases">
        <title>Tapping the CABI collections for fungal endophytes: first genome assemblies for Collariella, Neodidymelliopsis, Ascochyta clinopodiicola, Didymella pomorum, Didymosphaeria variabile, Neocosmospora piperis and Neocucurbitaria cava.</title>
        <authorList>
            <person name="Hill R."/>
        </authorList>
    </citation>
    <scope>NUCLEOTIDE SEQUENCE</scope>
    <source>
        <strain evidence="3">IMI 355091</strain>
    </source>
</reference>
<keyword evidence="4" id="KW-1185">Reference proteome</keyword>
<evidence type="ECO:0000313" key="4">
    <source>
        <dbReference type="Proteomes" id="UP001140510"/>
    </source>
</evidence>
<feature type="region of interest" description="Disordered" evidence="1">
    <location>
        <begin position="103"/>
        <end position="194"/>
    </location>
</feature>
<feature type="chain" id="PRO_5040990495" evidence="2">
    <location>
        <begin position="21"/>
        <end position="202"/>
    </location>
</feature>
<sequence length="202" mass="21093">MYLLPPTLLALLFSLTSASASPSPPLLSDDYAISLWPRDLLFYRQIKDLQTFDSALGGVRASSIMNSGIPDRPFDVGGSSFPDFKTAAQRSCDEQFQGCQKMANSAGGGGGGGSDNGGNNGNNNNGGGDGKRDGKGSKDGGKGGKKRADGDGKLTVNMCDDQKDKCNQAQQTAKVQDFNSPVASTNIGPDPQFPDFDLICEG</sequence>
<evidence type="ECO:0000313" key="3">
    <source>
        <dbReference type="EMBL" id="KAJ4400485.1"/>
    </source>
</evidence>
<keyword evidence="2" id="KW-0732">Signal</keyword>
<feature type="compositionally biased region" description="Gly residues" evidence="1">
    <location>
        <begin position="106"/>
        <end position="128"/>
    </location>
</feature>
<comment type="caution">
    <text evidence="3">The sequence shown here is derived from an EMBL/GenBank/DDBJ whole genome shotgun (WGS) entry which is preliminary data.</text>
</comment>
<gene>
    <name evidence="3" type="ORF">N0V91_008637</name>
</gene>
<dbReference type="AlphaFoldDB" id="A0A9W9D4L6"/>
<name>A0A9W9D4L6_9PLEO</name>
<proteinExistence type="predicted"/>
<protein>
    <submittedName>
        <fullName evidence="3">Uncharacterized protein</fullName>
    </submittedName>
</protein>
<organism evidence="3 4">
    <name type="scientific">Didymella pomorum</name>
    <dbReference type="NCBI Taxonomy" id="749634"/>
    <lineage>
        <taxon>Eukaryota</taxon>
        <taxon>Fungi</taxon>
        <taxon>Dikarya</taxon>
        <taxon>Ascomycota</taxon>
        <taxon>Pezizomycotina</taxon>
        <taxon>Dothideomycetes</taxon>
        <taxon>Pleosporomycetidae</taxon>
        <taxon>Pleosporales</taxon>
        <taxon>Pleosporineae</taxon>
        <taxon>Didymellaceae</taxon>
        <taxon>Didymella</taxon>
    </lineage>
</organism>
<dbReference type="OrthoDB" id="2507450at2759"/>